<feature type="signal peptide" evidence="1">
    <location>
        <begin position="1"/>
        <end position="18"/>
    </location>
</feature>
<name>A0A9X1ZPB9_9FLAO</name>
<comment type="caution">
    <text evidence="2">The sequence shown here is derived from an EMBL/GenBank/DDBJ whole genome shotgun (WGS) entry which is preliminary data.</text>
</comment>
<accession>A0A9X1ZPB9</accession>
<keyword evidence="3" id="KW-1185">Reference proteome</keyword>
<proteinExistence type="predicted"/>
<dbReference type="EMBL" id="JAKHSK010000005">
    <property type="protein sequence ID" value="MCL6217626.1"/>
    <property type="molecule type" value="Genomic_DNA"/>
</dbReference>
<dbReference type="Proteomes" id="UP001139521">
    <property type="component" value="Unassembled WGS sequence"/>
</dbReference>
<dbReference type="RefSeq" id="WP_249600607.1">
    <property type="nucleotide sequence ID" value="NZ_JAKHSK010000005.1"/>
</dbReference>
<reference evidence="2" key="1">
    <citation type="submission" date="2022-01" db="EMBL/GenBank/DDBJ databases">
        <title>Genome sequencing of Zunongwangia sp. M21534 genome.</title>
        <authorList>
            <person name="Chen Y."/>
            <person name="Dong C."/>
            <person name="Shao Z."/>
        </authorList>
    </citation>
    <scope>NUCLEOTIDE SEQUENCE</scope>
    <source>
        <strain evidence="2">MCCC M21534</strain>
    </source>
</reference>
<evidence type="ECO:0000256" key="1">
    <source>
        <dbReference type="SAM" id="SignalP"/>
    </source>
</evidence>
<feature type="chain" id="PRO_5040959866" evidence="1">
    <location>
        <begin position="19"/>
        <end position="408"/>
    </location>
</feature>
<evidence type="ECO:0000313" key="3">
    <source>
        <dbReference type="Proteomes" id="UP001139521"/>
    </source>
</evidence>
<dbReference type="AlphaFoldDB" id="A0A9X1ZPB9"/>
<sequence length="408" mass="44899">MKSYLSLLFFLFVALSTAAQVGINTEEPKASLDIKSSDTEDPSNIDGILIPRISKFPSENPTEDQNGLMVFLTATNGDFSKGFYYWNAEESSWMSIEGNSAEANFYEVEKKTSPKNIESSIYREGNLGIGTDDIEAKLQIGIIADSDDNIKKGIKIDNQNSEENNLTTYGIENFNGSSTNGTKYGIKNKVNGTGSGVHYGIFNETFQNTGTNHIFGFFNRVGRTYGANSDNYGVYSEIGSSTGQGNIYGIYSKAEGDRNANVFAGYFEGRLGIGLTPSTQYVLPAERSEDDMVLSLSENGIMQWRPPTYYPYFSSTSDTGTFTIENNLGVLRINDDLSSVELPDASENKGRTIILVCWPTTSDKSFSFLNGDDLFDVTTNSKVTTIERGTVLTILSAGNRWLVINKYQ</sequence>
<organism evidence="2 3">
    <name type="scientific">Zunongwangia pacifica</name>
    <dbReference type="NCBI Taxonomy" id="2911062"/>
    <lineage>
        <taxon>Bacteria</taxon>
        <taxon>Pseudomonadati</taxon>
        <taxon>Bacteroidota</taxon>
        <taxon>Flavobacteriia</taxon>
        <taxon>Flavobacteriales</taxon>
        <taxon>Flavobacteriaceae</taxon>
        <taxon>Zunongwangia</taxon>
    </lineage>
</organism>
<protein>
    <submittedName>
        <fullName evidence="2">Uncharacterized protein</fullName>
    </submittedName>
</protein>
<evidence type="ECO:0000313" key="2">
    <source>
        <dbReference type="EMBL" id="MCL6217626.1"/>
    </source>
</evidence>
<keyword evidence="1" id="KW-0732">Signal</keyword>
<gene>
    <name evidence="2" type="ORF">L1967_04890</name>
</gene>